<dbReference type="STRING" id="1389489.O159_23700"/>
<accession>U3P7P8</accession>
<protein>
    <recommendedName>
        <fullName evidence="7">Type II secretion system protein GspF domain-containing protein</fullName>
    </recommendedName>
</protein>
<dbReference type="Pfam" id="PF00482">
    <property type="entry name" value="T2SSF"/>
    <property type="match status" value="1"/>
</dbReference>
<keyword evidence="4 6" id="KW-1133">Transmembrane helix</keyword>
<dbReference type="KEGG" id="lxy:O159_23700"/>
<name>U3P7P8_LEIXC</name>
<keyword evidence="9" id="KW-1185">Reference proteome</keyword>
<dbReference type="eggNOG" id="COG4965">
    <property type="taxonomic scope" value="Bacteria"/>
</dbReference>
<evidence type="ECO:0000256" key="3">
    <source>
        <dbReference type="ARBA" id="ARBA00022692"/>
    </source>
</evidence>
<evidence type="ECO:0000259" key="7">
    <source>
        <dbReference type="Pfam" id="PF00482"/>
    </source>
</evidence>
<dbReference type="Proteomes" id="UP000016743">
    <property type="component" value="Chromosome"/>
</dbReference>
<dbReference type="PATRIC" id="fig|1389489.3.peg.2269"/>
<evidence type="ECO:0000256" key="1">
    <source>
        <dbReference type="ARBA" id="ARBA00004651"/>
    </source>
</evidence>
<dbReference type="EMBL" id="CP006734">
    <property type="protein sequence ID" value="AGW42330.1"/>
    <property type="molecule type" value="Genomic_DNA"/>
</dbReference>
<reference evidence="8 9" key="1">
    <citation type="journal article" date="2013" name="Genome Announc.">
        <title>Complete Genome Sequence of Leifsonia xyli subsp. cynodontis Strain DSM46306, a Gram-Positive Bacterial Pathogen of Grasses.</title>
        <authorList>
            <person name="Monteiro-Vitorello C.B."/>
            <person name="Zerillo M.M."/>
            <person name="Van Sluys M.A."/>
            <person name="Camargo L.E."/>
            <person name="Kitajima J.P."/>
        </authorList>
    </citation>
    <scope>NUCLEOTIDE SEQUENCE [LARGE SCALE GENOMIC DNA]</scope>
    <source>
        <strain evidence="8 9">DSM 46306</strain>
    </source>
</reference>
<evidence type="ECO:0000256" key="5">
    <source>
        <dbReference type="ARBA" id="ARBA00023136"/>
    </source>
</evidence>
<comment type="subcellular location">
    <subcellularLocation>
        <location evidence="1">Cell membrane</location>
        <topology evidence="1">Multi-pass membrane protein</topology>
    </subcellularLocation>
</comment>
<evidence type="ECO:0000256" key="4">
    <source>
        <dbReference type="ARBA" id="ARBA00022989"/>
    </source>
</evidence>
<feature type="transmembrane region" description="Helical" evidence="6">
    <location>
        <begin position="179"/>
        <end position="199"/>
    </location>
</feature>
<sequence>MGAAEWRGSAGSRSAATAVCGWCGMTERGRRRPGFEEDALAEAVEALGVLLEAGVAPESAWGYLAEDSSHPAIGRVARAVSAGERPGDALVLVSVRAGPAVRTVAAAWQVAEAAGAVLSPVLRGAGASLRDRAETAREVEAALSGPRATSRLMTVLPLVGLLMAAGLGIDVLGALTGSLIGWGLLVAGVGLTFAGRAWMSRLVRSATTRGPVAGVGLDLMGAALAGGLSVPGARRLIGEVRERSGLDTGDDHVLDRVLRIAERAGAPVADLLASASRQERRSARIEGRARAATLAVRLLLPLGVCVLPAFLVLGVAPVILAMVSSTVTGLR</sequence>
<dbReference type="Gene3D" id="1.20.81.30">
    <property type="entry name" value="Type II secretion system (T2SS), domain F"/>
    <property type="match status" value="1"/>
</dbReference>
<evidence type="ECO:0000313" key="9">
    <source>
        <dbReference type="Proteomes" id="UP000016743"/>
    </source>
</evidence>
<keyword evidence="3 6" id="KW-0812">Transmembrane</keyword>
<dbReference type="InterPro" id="IPR018076">
    <property type="entry name" value="T2SS_GspF_dom"/>
</dbReference>
<keyword evidence="5 6" id="KW-0472">Membrane</keyword>
<dbReference type="InterPro" id="IPR042094">
    <property type="entry name" value="T2SS_GspF_sf"/>
</dbReference>
<feature type="domain" description="Type II secretion system protein GspF" evidence="7">
    <location>
        <begin position="45"/>
        <end position="163"/>
    </location>
</feature>
<dbReference type="PANTHER" id="PTHR35007:SF4">
    <property type="entry name" value="CONSERVED TRANSMEMBRANE PROTEIN-RELATED"/>
    <property type="match status" value="1"/>
</dbReference>
<proteinExistence type="predicted"/>
<dbReference type="GO" id="GO:0005886">
    <property type="term" value="C:plasma membrane"/>
    <property type="evidence" value="ECO:0007669"/>
    <property type="project" value="UniProtKB-SubCell"/>
</dbReference>
<dbReference type="AlphaFoldDB" id="U3P7P8"/>
<evidence type="ECO:0000313" key="8">
    <source>
        <dbReference type="EMBL" id="AGW42330.1"/>
    </source>
</evidence>
<keyword evidence="2" id="KW-1003">Cell membrane</keyword>
<feature type="transmembrane region" description="Helical" evidence="6">
    <location>
        <begin position="298"/>
        <end position="323"/>
    </location>
</feature>
<evidence type="ECO:0000256" key="2">
    <source>
        <dbReference type="ARBA" id="ARBA00022475"/>
    </source>
</evidence>
<evidence type="ECO:0000256" key="6">
    <source>
        <dbReference type="SAM" id="Phobius"/>
    </source>
</evidence>
<organism evidence="8 9">
    <name type="scientific">Leifsonia xyli subsp. cynodontis DSM 46306</name>
    <dbReference type="NCBI Taxonomy" id="1389489"/>
    <lineage>
        <taxon>Bacteria</taxon>
        <taxon>Bacillati</taxon>
        <taxon>Actinomycetota</taxon>
        <taxon>Actinomycetes</taxon>
        <taxon>Micrococcales</taxon>
        <taxon>Microbacteriaceae</taxon>
        <taxon>Leifsonia</taxon>
    </lineage>
</organism>
<gene>
    <name evidence="8" type="ORF">O159_23700</name>
</gene>
<dbReference type="PANTHER" id="PTHR35007">
    <property type="entry name" value="INTEGRAL MEMBRANE PROTEIN-RELATED"/>
    <property type="match status" value="1"/>
</dbReference>
<dbReference type="HOGENOM" id="CLU_053089_1_0_11"/>
<feature type="transmembrane region" description="Helical" evidence="6">
    <location>
        <begin position="152"/>
        <end position="173"/>
    </location>
</feature>